<comment type="similarity">
    <text evidence="4">Belongs to the beta-lactamase family.</text>
</comment>
<evidence type="ECO:0000256" key="3">
    <source>
        <dbReference type="ARBA" id="ARBA00023251"/>
    </source>
</evidence>
<dbReference type="PANTHER" id="PTHR22935:SF95">
    <property type="entry name" value="BETA-LACTAMASE-LIKE 1-RELATED"/>
    <property type="match status" value="1"/>
</dbReference>
<dbReference type="InterPro" id="IPR001466">
    <property type="entry name" value="Beta-lactam-related"/>
</dbReference>
<feature type="domain" description="Beta-lactamase-related" evidence="6">
    <location>
        <begin position="14"/>
        <end position="322"/>
    </location>
</feature>
<proteinExistence type="inferred from homology"/>
<reference evidence="8" key="1">
    <citation type="submission" date="2020-05" db="EMBL/GenBank/DDBJ databases">
        <title>Classification of alakaliphilic streptomycetes isolated from an alkaline soil next to Lonar Crater, India and a proposal for the recognition of Streptomyces alkaliterrae sp. nov.</title>
        <authorList>
            <person name="Golinska P."/>
        </authorList>
    </citation>
    <scope>NUCLEOTIDE SEQUENCE [LARGE SCALE GENOMIC DNA]</scope>
    <source>
        <strain evidence="8">OF3</strain>
    </source>
</reference>
<dbReference type="Proteomes" id="UP000525686">
    <property type="component" value="Unassembled WGS sequence"/>
</dbReference>
<comment type="catalytic activity">
    <reaction evidence="5">
        <text>a beta-lactam + H2O = a substituted beta-amino acid</text>
        <dbReference type="Rhea" id="RHEA:20401"/>
        <dbReference type="ChEBI" id="CHEBI:15377"/>
        <dbReference type="ChEBI" id="CHEBI:35627"/>
        <dbReference type="ChEBI" id="CHEBI:140347"/>
        <dbReference type="EC" id="3.5.2.6"/>
    </reaction>
</comment>
<dbReference type="Pfam" id="PF00144">
    <property type="entry name" value="Beta-lactamase"/>
    <property type="match status" value="1"/>
</dbReference>
<dbReference type="PROSITE" id="PS00336">
    <property type="entry name" value="BETA_LACTAMASE_C"/>
    <property type="match status" value="1"/>
</dbReference>
<evidence type="ECO:0000256" key="2">
    <source>
        <dbReference type="ARBA" id="ARBA00022801"/>
    </source>
</evidence>
<dbReference type="EC" id="3.5.2.6" evidence="5"/>
<dbReference type="PANTHER" id="PTHR22935">
    <property type="entry name" value="PENICILLIN-BINDING PROTEIN"/>
    <property type="match status" value="1"/>
</dbReference>
<protein>
    <recommendedName>
        <fullName evidence="5">Beta-lactamase</fullName>
        <ecNumber evidence="5">3.5.2.6</ecNumber>
    </recommendedName>
</protein>
<dbReference type="GO" id="GO:0030288">
    <property type="term" value="C:outer membrane-bounded periplasmic space"/>
    <property type="evidence" value="ECO:0007669"/>
    <property type="project" value="InterPro"/>
</dbReference>
<name>A0A7W3ZQH1_9ACTN</name>
<dbReference type="GO" id="GO:0008800">
    <property type="term" value="F:beta-lactamase activity"/>
    <property type="evidence" value="ECO:0007669"/>
    <property type="project" value="UniProtKB-UniRule"/>
</dbReference>
<evidence type="ECO:0000313" key="7">
    <source>
        <dbReference type="EMBL" id="MBB1256646.1"/>
    </source>
</evidence>
<dbReference type="GO" id="GO:0017001">
    <property type="term" value="P:antibiotic catabolic process"/>
    <property type="evidence" value="ECO:0007669"/>
    <property type="project" value="InterPro"/>
</dbReference>
<accession>A0A7W3ZQH1</accession>
<dbReference type="EMBL" id="JABJWZ010000415">
    <property type="protein sequence ID" value="MBB1256646.1"/>
    <property type="molecule type" value="Genomic_DNA"/>
</dbReference>
<comment type="similarity">
    <text evidence="1 5">Belongs to the class-C beta-lactamase family.</text>
</comment>
<organism evidence="7 8">
    <name type="scientific">Streptomyces alkaliterrae</name>
    <dbReference type="NCBI Taxonomy" id="2213162"/>
    <lineage>
        <taxon>Bacteria</taxon>
        <taxon>Bacillati</taxon>
        <taxon>Actinomycetota</taxon>
        <taxon>Actinomycetes</taxon>
        <taxon>Kitasatosporales</taxon>
        <taxon>Streptomycetaceae</taxon>
        <taxon>Streptomyces</taxon>
    </lineage>
</organism>
<gene>
    <name evidence="7" type="ORF">H3146_25335</name>
</gene>
<evidence type="ECO:0000256" key="5">
    <source>
        <dbReference type="RuleBase" id="RU361140"/>
    </source>
</evidence>
<evidence type="ECO:0000313" key="8">
    <source>
        <dbReference type="Proteomes" id="UP000525686"/>
    </source>
</evidence>
<dbReference type="GO" id="GO:0046677">
    <property type="term" value="P:response to antibiotic"/>
    <property type="evidence" value="ECO:0007669"/>
    <property type="project" value="UniProtKB-UniRule"/>
</dbReference>
<comment type="caution">
    <text evidence="7">The sequence shown here is derived from an EMBL/GenBank/DDBJ whole genome shotgun (WGS) entry which is preliminary data.</text>
</comment>
<evidence type="ECO:0000256" key="1">
    <source>
        <dbReference type="ARBA" id="ARBA00007840"/>
    </source>
</evidence>
<evidence type="ECO:0000259" key="6">
    <source>
        <dbReference type="Pfam" id="PF00144"/>
    </source>
</evidence>
<keyword evidence="3 5" id="KW-0046">Antibiotic resistance</keyword>
<evidence type="ECO:0000256" key="4">
    <source>
        <dbReference type="ARBA" id="ARBA00038473"/>
    </source>
</evidence>
<dbReference type="AlphaFoldDB" id="A0A7W3ZQH1"/>
<dbReference type="InterPro" id="IPR051478">
    <property type="entry name" value="Beta-lactamase-like_AB/R"/>
</dbReference>
<dbReference type="Gene3D" id="3.40.710.10">
    <property type="entry name" value="DD-peptidase/beta-lactamase superfamily"/>
    <property type="match status" value="1"/>
</dbReference>
<dbReference type="RefSeq" id="WP_181355555.1">
    <property type="nucleotide sequence ID" value="NZ_JABJWZ010000415.1"/>
</dbReference>
<dbReference type="SUPFAM" id="SSF56601">
    <property type="entry name" value="beta-lactamase/transpeptidase-like"/>
    <property type="match status" value="1"/>
</dbReference>
<keyword evidence="2 5" id="KW-0378">Hydrolase</keyword>
<sequence>MRHSDSLDELVRRTAHALSAKRRGAVVVGAIRGDDSAVHGADPATLFEIGSVSKTFTSLALATLVTQEQVSLQAPLYKLLPHGAAVPGRSGEPIRLQHLACHTSGLPKLPRGLMPSGLFSKDPYAGCTTPFLLDGLPRTRLRSTPGTRFHYSNLGAGLLGLALAHHTGQDYDTLIRTEVTDPLKLVDTAVALTPEQTSRLATGHNALGRRTPRWRLAELAGAGGIHSTVPDLLLLARAHLTPPADDSTTAPLAEAVRLTRGTAHPLPGGPSKAHPGWISFPLGSDGPQALFHNGGTGGYRSLLAVAPERQAAVVILSAQARSVDRAGFSLLTRLLRTVEA</sequence>
<dbReference type="InterPro" id="IPR012338">
    <property type="entry name" value="Beta-lactam/transpept-like"/>
</dbReference>
<dbReference type="InterPro" id="IPR001586">
    <property type="entry name" value="Beta-lactam_class-C_AS"/>
</dbReference>